<dbReference type="PRINTS" id="PR00633">
    <property type="entry name" value="RCCNDNSATION"/>
</dbReference>
<protein>
    <submittedName>
        <fullName evidence="5">RCC1/BLIP-II</fullName>
    </submittedName>
</protein>
<feature type="repeat" description="RCC1" evidence="2">
    <location>
        <begin position="167"/>
        <end position="240"/>
    </location>
</feature>
<accession>A0AAN6YYJ0</accession>
<dbReference type="GO" id="GO:0061630">
    <property type="term" value="F:ubiquitin protein ligase activity"/>
    <property type="evidence" value="ECO:0007669"/>
    <property type="project" value="TreeGrafter"/>
</dbReference>
<feature type="region of interest" description="Disordered" evidence="3">
    <location>
        <begin position="189"/>
        <end position="217"/>
    </location>
</feature>
<feature type="domain" description="RCC1-like" evidence="4">
    <location>
        <begin position="111"/>
        <end position="525"/>
    </location>
</feature>
<keyword evidence="6" id="KW-1185">Reference proteome</keyword>
<gene>
    <name evidence="5" type="ORF">N656DRAFT_793946</name>
</gene>
<dbReference type="Gene3D" id="2.130.10.30">
    <property type="entry name" value="Regulator of chromosome condensation 1/beta-lactamase-inhibitor protein II"/>
    <property type="match status" value="1"/>
</dbReference>
<dbReference type="EMBL" id="MU853332">
    <property type="protein sequence ID" value="KAK4117474.1"/>
    <property type="molecule type" value="Genomic_DNA"/>
</dbReference>
<comment type="caution">
    <text evidence="5">The sequence shown here is derived from an EMBL/GenBank/DDBJ whole genome shotgun (WGS) entry which is preliminary data.</text>
</comment>
<dbReference type="InterPro" id="IPR000408">
    <property type="entry name" value="Reg_chr_condens"/>
</dbReference>
<feature type="repeat" description="RCC1" evidence="2">
    <location>
        <begin position="299"/>
        <end position="351"/>
    </location>
</feature>
<name>A0AAN6YYJ0_9PEZI</name>
<proteinExistence type="predicted"/>
<feature type="repeat" description="RCC1" evidence="2">
    <location>
        <begin position="477"/>
        <end position="530"/>
    </location>
</feature>
<evidence type="ECO:0000256" key="1">
    <source>
        <dbReference type="ARBA" id="ARBA00022737"/>
    </source>
</evidence>
<dbReference type="Proteomes" id="UP001302812">
    <property type="component" value="Unassembled WGS sequence"/>
</dbReference>
<sequence>MVLTKGAGSSAPTVSRRGKGHKKNDSAENAKTTPATSQSSKSRVEPHPHTHVNGDSKNPPAGGTPPRSSKRKQPDDGSEATHRLKKPKLVPREQDGQLPRINQAPTEVVSVLVFGNGDAGELGLGPAIQEAARPRLNPFLDPDNPSAFRVVQLVCGGMHTVALTEDNKIITWGVNDNCALGRSTAWEGGLRDVDGDSEEEGELNPLESTPTAIPPDSFPPGTRFVQVAAGDSCSFALTDAGYVYGWGTFKNAEGKERFGYDAQGRAVEKQATPIRNQGLSSITQVACGANHALALDAHGMIWSWGCSEQNQLGRHVFGRHATGPLTPNPIHIRDIKYIACGEYHSLAVDKKGHVWAWGLNSFGEAGYAKAAGSDDVVLPFPMKISGLRGKEVVCLAGGAHHSAAVTADGQCLVWGRLDGGQLGIAFTDEQLQDTSLVRRDERNAPRICLRPTLVPGLGQVSHVACGTDHTIFVTREGTAYVTGFNSGGQLGLGHEDDVQVAQPIGGKALKDRTLVWAGAGGQFSILAARSRASLAERN</sequence>
<dbReference type="InterPro" id="IPR058923">
    <property type="entry name" value="RCC1-like_dom"/>
</dbReference>
<dbReference type="PANTHER" id="PTHR45622">
    <property type="entry name" value="UBIQUITIN-PROTEIN LIGASE E3A-RELATED"/>
    <property type="match status" value="1"/>
</dbReference>
<evidence type="ECO:0000313" key="6">
    <source>
        <dbReference type="Proteomes" id="UP001302812"/>
    </source>
</evidence>
<evidence type="ECO:0000313" key="5">
    <source>
        <dbReference type="EMBL" id="KAK4117474.1"/>
    </source>
</evidence>
<dbReference type="PANTHER" id="PTHR45622:SF70">
    <property type="entry name" value="SECRETION-REGULATING GUANINE NUCLEOTIDE EXCHANGE FACTOR"/>
    <property type="match status" value="1"/>
</dbReference>
<keyword evidence="1" id="KW-0677">Repeat</keyword>
<dbReference type="InterPro" id="IPR009091">
    <property type="entry name" value="RCC1/BLIP-II"/>
</dbReference>
<reference evidence="5" key="2">
    <citation type="submission" date="2023-05" db="EMBL/GenBank/DDBJ databases">
        <authorList>
            <consortium name="Lawrence Berkeley National Laboratory"/>
            <person name="Steindorff A."/>
            <person name="Hensen N."/>
            <person name="Bonometti L."/>
            <person name="Westerberg I."/>
            <person name="Brannstrom I.O."/>
            <person name="Guillou S."/>
            <person name="Cros-Aarteil S."/>
            <person name="Calhoun S."/>
            <person name="Haridas S."/>
            <person name="Kuo A."/>
            <person name="Mondo S."/>
            <person name="Pangilinan J."/>
            <person name="Riley R."/>
            <person name="Labutti K."/>
            <person name="Andreopoulos B."/>
            <person name="Lipzen A."/>
            <person name="Chen C."/>
            <person name="Yanf M."/>
            <person name="Daum C."/>
            <person name="Ng V."/>
            <person name="Clum A."/>
            <person name="Ohm R."/>
            <person name="Martin F."/>
            <person name="Silar P."/>
            <person name="Natvig D."/>
            <person name="Lalanne C."/>
            <person name="Gautier V."/>
            <person name="Ament-Velasquez S.L."/>
            <person name="Kruys A."/>
            <person name="Hutchinson M.I."/>
            <person name="Powell A.J."/>
            <person name="Barry K."/>
            <person name="Miller A.N."/>
            <person name="Grigoriev I.V."/>
            <person name="Debuchy R."/>
            <person name="Gladieux P."/>
            <person name="Thoren M.H."/>
            <person name="Johannesson H."/>
        </authorList>
    </citation>
    <scope>NUCLEOTIDE SEQUENCE</scope>
    <source>
        <strain evidence="5">CBS 508.74</strain>
    </source>
</reference>
<dbReference type="PROSITE" id="PS00626">
    <property type="entry name" value="RCC1_2"/>
    <property type="match status" value="4"/>
</dbReference>
<feature type="repeat" description="RCC1" evidence="2">
    <location>
        <begin position="352"/>
        <end position="408"/>
    </location>
</feature>
<evidence type="ECO:0000256" key="3">
    <source>
        <dbReference type="SAM" id="MobiDB-lite"/>
    </source>
</evidence>
<dbReference type="RefSeq" id="XP_064675044.1">
    <property type="nucleotide sequence ID" value="XM_064817219.1"/>
</dbReference>
<feature type="repeat" description="RCC1" evidence="2">
    <location>
        <begin position="409"/>
        <end position="476"/>
    </location>
</feature>
<organism evidence="5 6">
    <name type="scientific">Canariomyces notabilis</name>
    <dbReference type="NCBI Taxonomy" id="2074819"/>
    <lineage>
        <taxon>Eukaryota</taxon>
        <taxon>Fungi</taxon>
        <taxon>Dikarya</taxon>
        <taxon>Ascomycota</taxon>
        <taxon>Pezizomycotina</taxon>
        <taxon>Sordariomycetes</taxon>
        <taxon>Sordariomycetidae</taxon>
        <taxon>Sordariales</taxon>
        <taxon>Chaetomiaceae</taxon>
        <taxon>Canariomyces</taxon>
    </lineage>
</organism>
<dbReference type="SUPFAM" id="SSF50985">
    <property type="entry name" value="RCC1/BLIP-II"/>
    <property type="match status" value="1"/>
</dbReference>
<feature type="repeat" description="RCC1" evidence="2">
    <location>
        <begin position="241"/>
        <end position="298"/>
    </location>
</feature>
<dbReference type="PROSITE" id="PS50012">
    <property type="entry name" value="RCC1_3"/>
    <property type="match status" value="7"/>
</dbReference>
<reference evidence="5" key="1">
    <citation type="journal article" date="2023" name="Mol. Phylogenet. Evol.">
        <title>Genome-scale phylogeny and comparative genomics of the fungal order Sordariales.</title>
        <authorList>
            <person name="Hensen N."/>
            <person name="Bonometti L."/>
            <person name="Westerberg I."/>
            <person name="Brannstrom I.O."/>
            <person name="Guillou S."/>
            <person name="Cros-Aarteil S."/>
            <person name="Calhoun S."/>
            <person name="Haridas S."/>
            <person name="Kuo A."/>
            <person name="Mondo S."/>
            <person name="Pangilinan J."/>
            <person name="Riley R."/>
            <person name="LaButti K."/>
            <person name="Andreopoulos B."/>
            <person name="Lipzen A."/>
            <person name="Chen C."/>
            <person name="Yan M."/>
            <person name="Daum C."/>
            <person name="Ng V."/>
            <person name="Clum A."/>
            <person name="Steindorff A."/>
            <person name="Ohm R.A."/>
            <person name="Martin F."/>
            <person name="Silar P."/>
            <person name="Natvig D.O."/>
            <person name="Lalanne C."/>
            <person name="Gautier V."/>
            <person name="Ament-Velasquez S.L."/>
            <person name="Kruys A."/>
            <person name="Hutchinson M.I."/>
            <person name="Powell A.J."/>
            <person name="Barry K."/>
            <person name="Miller A.N."/>
            <person name="Grigoriev I.V."/>
            <person name="Debuchy R."/>
            <person name="Gladieux P."/>
            <person name="Hiltunen Thoren M."/>
            <person name="Johannesson H."/>
        </authorList>
    </citation>
    <scope>NUCLEOTIDE SEQUENCE</scope>
    <source>
        <strain evidence="5">CBS 508.74</strain>
    </source>
</reference>
<feature type="repeat" description="RCC1" evidence="2">
    <location>
        <begin position="109"/>
        <end position="166"/>
    </location>
</feature>
<feature type="compositionally biased region" description="Polar residues" evidence="3">
    <location>
        <begin position="29"/>
        <end position="41"/>
    </location>
</feature>
<dbReference type="GeneID" id="89941344"/>
<dbReference type="AlphaFoldDB" id="A0AAN6YYJ0"/>
<evidence type="ECO:0000256" key="2">
    <source>
        <dbReference type="PROSITE-ProRule" id="PRU00235"/>
    </source>
</evidence>
<dbReference type="Pfam" id="PF25390">
    <property type="entry name" value="WD40_RLD"/>
    <property type="match status" value="1"/>
</dbReference>
<evidence type="ECO:0000259" key="4">
    <source>
        <dbReference type="Pfam" id="PF25390"/>
    </source>
</evidence>
<feature type="region of interest" description="Disordered" evidence="3">
    <location>
        <begin position="1"/>
        <end position="102"/>
    </location>
</feature>
<dbReference type="InterPro" id="IPR051709">
    <property type="entry name" value="Ub-ligase/GTPase-reg"/>
</dbReference>
<dbReference type="PROSITE" id="PS00625">
    <property type="entry name" value="RCC1_1"/>
    <property type="match status" value="1"/>
</dbReference>
<feature type="compositionally biased region" description="Basic and acidic residues" evidence="3">
    <location>
        <begin position="42"/>
        <end position="54"/>
    </location>
</feature>
<feature type="compositionally biased region" description="Basic and acidic residues" evidence="3">
    <location>
        <begin position="72"/>
        <end position="82"/>
    </location>
</feature>